<evidence type="ECO:0000256" key="4">
    <source>
        <dbReference type="ARBA" id="ARBA00023136"/>
    </source>
</evidence>
<keyword evidence="3 6" id="KW-1133">Transmembrane helix</keyword>
<gene>
    <name evidence="8" type="ORF">ACFSKW_31570</name>
</gene>
<evidence type="ECO:0000256" key="2">
    <source>
        <dbReference type="ARBA" id="ARBA00022692"/>
    </source>
</evidence>
<dbReference type="PRINTS" id="PR01036">
    <property type="entry name" value="TCRTETB"/>
</dbReference>
<feature type="transmembrane region" description="Helical" evidence="6">
    <location>
        <begin position="238"/>
        <end position="259"/>
    </location>
</feature>
<feature type="transmembrane region" description="Helical" evidence="6">
    <location>
        <begin position="42"/>
        <end position="62"/>
    </location>
</feature>
<reference evidence="9" key="1">
    <citation type="journal article" date="2019" name="Int. J. Syst. Evol. Microbiol.">
        <title>The Global Catalogue of Microorganisms (GCM) 10K type strain sequencing project: providing services to taxonomists for standard genome sequencing and annotation.</title>
        <authorList>
            <consortium name="The Broad Institute Genomics Platform"/>
            <consortium name="The Broad Institute Genome Sequencing Center for Infectious Disease"/>
            <person name="Wu L."/>
            <person name="Ma J."/>
        </authorList>
    </citation>
    <scope>NUCLEOTIDE SEQUENCE [LARGE SCALE GENOMIC DNA]</scope>
    <source>
        <strain evidence="9">ICMP 6774ER</strain>
    </source>
</reference>
<evidence type="ECO:0000256" key="5">
    <source>
        <dbReference type="SAM" id="MobiDB-lite"/>
    </source>
</evidence>
<keyword evidence="9" id="KW-1185">Reference proteome</keyword>
<dbReference type="SUPFAM" id="SSF103473">
    <property type="entry name" value="MFS general substrate transporter"/>
    <property type="match status" value="2"/>
</dbReference>
<keyword evidence="2 6" id="KW-0812">Transmembrane</keyword>
<organism evidence="8 9">
    <name type="scientific">Nonomuraea mangrovi</name>
    <dbReference type="NCBI Taxonomy" id="2316207"/>
    <lineage>
        <taxon>Bacteria</taxon>
        <taxon>Bacillati</taxon>
        <taxon>Actinomycetota</taxon>
        <taxon>Actinomycetes</taxon>
        <taxon>Streptosporangiales</taxon>
        <taxon>Streptosporangiaceae</taxon>
        <taxon>Nonomuraea</taxon>
    </lineage>
</organism>
<dbReference type="InterPro" id="IPR036259">
    <property type="entry name" value="MFS_trans_sf"/>
</dbReference>
<keyword evidence="4 6" id="KW-0472">Membrane</keyword>
<dbReference type="CDD" id="cd17321">
    <property type="entry name" value="MFS_MMR_MDR_like"/>
    <property type="match status" value="1"/>
</dbReference>
<dbReference type="PANTHER" id="PTHR42718:SF39">
    <property type="entry name" value="ACTINORHODIN TRANSPORTER-RELATED"/>
    <property type="match status" value="1"/>
</dbReference>
<feature type="transmembrane region" description="Helical" evidence="6">
    <location>
        <begin position="103"/>
        <end position="123"/>
    </location>
</feature>
<evidence type="ECO:0000313" key="8">
    <source>
        <dbReference type="EMBL" id="MFD1936018.1"/>
    </source>
</evidence>
<feature type="transmembrane region" description="Helical" evidence="6">
    <location>
        <begin position="336"/>
        <end position="359"/>
    </location>
</feature>
<feature type="transmembrane region" description="Helical" evidence="6">
    <location>
        <begin position="12"/>
        <end position="30"/>
    </location>
</feature>
<dbReference type="PROSITE" id="PS50850">
    <property type="entry name" value="MFS"/>
    <property type="match status" value="1"/>
</dbReference>
<dbReference type="Pfam" id="PF07690">
    <property type="entry name" value="MFS_1"/>
    <property type="match status" value="1"/>
</dbReference>
<feature type="transmembrane region" description="Helical" evidence="6">
    <location>
        <begin position="371"/>
        <end position="390"/>
    </location>
</feature>
<protein>
    <submittedName>
        <fullName evidence="8">MFS transporter</fullName>
    </submittedName>
</protein>
<comment type="subcellular location">
    <subcellularLocation>
        <location evidence="1">Cell membrane</location>
        <topology evidence="1">Multi-pass membrane protein</topology>
    </subcellularLocation>
</comment>
<accession>A0ABW4T248</accession>
<dbReference type="Gene3D" id="1.20.1250.20">
    <property type="entry name" value="MFS general substrate transporter like domains"/>
    <property type="match status" value="1"/>
</dbReference>
<feature type="transmembrane region" description="Helical" evidence="6">
    <location>
        <begin position="135"/>
        <end position="156"/>
    </location>
</feature>
<name>A0ABW4T248_9ACTN</name>
<feature type="transmembrane region" description="Helical" evidence="6">
    <location>
        <begin position="396"/>
        <end position="416"/>
    </location>
</feature>
<evidence type="ECO:0000259" key="7">
    <source>
        <dbReference type="PROSITE" id="PS50850"/>
    </source>
</evidence>
<feature type="region of interest" description="Disordered" evidence="5">
    <location>
        <begin position="497"/>
        <end position="542"/>
    </location>
</feature>
<feature type="transmembrane region" description="Helical" evidence="6">
    <location>
        <begin position="305"/>
        <end position="330"/>
    </location>
</feature>
<evidence type="ECO:0000256" key="3">
    <source>
        <dbReference type="ARBA" id="ARBA00022989"/>
    </source>
</evidence>
<feature type="transmembrane region" description="Helical" evidence="6">
    <location>
        <begin position="162"/>
        <end position="182"/>
    </location>
</feature>
<proteinExistence type="predicted"/>
<dbReference type="Proteomes" id="UP001597368">
    <property type="component" value="Unassembled WGS sequence"/>
</dbReference>
<feature type="transmembrane region" description="Helical" evidence="6">
    <location>
        <begin position="467"/>
        <end position="486"/>
    </location>
</feature>
<feature type="compositionally biased region" description="Basic and acidic residues" evidence="5">
    <location>
        <begin position="497"/>
        <end position="509"/>
    </location>
</feature>
<dbReference type="Gene3D" id="1.20.1720.10">
    <property type="entry name" value="Multidrug resistance protein D"/>
    <property type="match status" value="1"/>
</dbReference>
<dbReference type="EMBL" id="JBHUFV010000047">
    <property type="protein sequence ID" value="MFD1936018.1"/>
    <property type="molecule type" value="Genomic_DNA"/>
</dbReference>
<comment type="caution">
    <text evidence="8">The sequence shown here is derived from an EMBL/GenBank/DDBJ whole genome shotgun (WGS) entry which is preliminary data.</text>
</comment>
<dbReference type="InterPro" id="IPR020846">
    <property type="entry name" value="MFS_dom"/>
</dbReference>
<sequence length="542" mass="54722">MTSSRWRALPILLVAAFVTTLDFFIANVALPAIRADLGAGESATQLVIAGYGLAYAAGVIIAGRLGDIHGARRVFLTGLALFTLASAACGAAQGPAFLVSARILQGCAAALMAPQVLTLMRALYQGADGAKAFGWYGTAVGLAGVGGQVIGGTLVATDLAGLGWRTCFLINVPIGVLALACAHRLLPGPLAGPGSPALESAGTRPRAPHEAGPKAAGRLADLSGCPARAAREPVRRRLDLVGAAMIATGLVAVVFPLAHGREAGWPAWSWACLAAALPLMAAFVARQRRLDDPLLDLGVFRNRGFVLGLAAVALLFGTSSGLSFLLALYLQDGRGLAPVASGAVFTAVNAGFFAASLVTRRGTGSRTGRRLPVAGALALTAGLLWNFQAAGGPPAALLPGLFTAGAGMGLVMSPLLSMTLSSVRQAHAGAAAGVLGTVQEVGGVLGVTVVGAVFFGGLDAAGWTDAARAGLAVLVVAALGASVLIWRLVETGAAVRDGERPHAPEERPLDGGPPVTAEAPEPACRQDERRESGADLVGASHR</sequence>
<evidence type="ECO:0000313" key="9">
    <source>
        <dbReference type="Proteomes" id="UP001597368"/>
    </source>
</evidence>
<feature type="region of interest" description="Disordered" evidence="5">
    <location>
        <begin position="196"/>
        <end position="219"/>
    </location>
</feature>
<dbReference type="RefSeq" id="WP_379576120.1">
    <property type="nucleotide sequence ID" value="NZ_JBHUFV010000047.1"/>
</dbReference>
<dbReference type="InterPro" id="IPR011701">
    <property type="entry name" value="MFS"/>
</dbReference>
<dbReference type="PANTHER" id="PTHR42718">
    <property type="entry name" value="MAJOR FACILITATOR SUPERFAMILY MULTIDRUG TRANSPORTER MFSC"/>
    <property type="match status" value="1"/>
</dbReference>
<feature type="transmembrane region" description="Helical" evidence="6">
    <location>
        <begin position="428"/>
        <end position="455"/>
    </location>
</feature>
<evidence type="ECO:0000256" key="6">
    <source>
        <dbReference type="SAM" id="Phobius"/>
    </source>
</evidence>
<feature type="domain" description="Major facilitator superfamily (MFS) profile" evidence="7">
    <location>
        <begin position="8"/>
        <end position="492"/>
    </location>
</feature>
<feature type="compositionally biased region" description="Basic and acidic residues" evidence="5">
    <location>
        <begin position="524"/>
        <end position="533"/>
    </location>
</feature>
<feature type="transmembrane region" description="Helical" evidence="6">
    <location>
        <begin position="74"/>
        <end position="97"/>
    </location>
</feature>
<evidence type="ECO:0000256" key="1">
    <source>
        <dbReference type="ARBA" id="ARBA00004651"/>
    </source>
</evidence>
<feature type="transmembrane region" description="Helical" evidence="6">
    <location>
        <begin position="265"/>
        <end position="285"/>
    </location>
</feature>